<proteinExistence type="predicted"/>
<evidence type="ECO:0000313" key="3">
    <source>
        <dbReference type="Proteomes" id="UP001320154"/>
    </source>
</evidence>
<organism evidence="2 3">
    <name type="scientific">Billgrantia desiderata</name>
    <dbReference type="NCBI Taxonomy" id="52021"/>
    <lineage>
        <taxon>Bacteria</taxon>
        <taxon>Pseudomonadati</taxon>
        <taxon>Pseudomonadota</taxon>
        <taxon>Gammaproteobacteria</taxon>
        <taxon>Oceanospirillales</taxon>
        <taxon>Halomonadaceae</taxon>
        <taxon>Billgrantia</taxon>
    </lineage>
</organism>
<gene>
    <name evidence="2" type="ORF">HOP60_18645</name>
</gene>
<evidence type="ECO:0000313" key="2">
    <source>
        <dbReference type="EMBL" id="MCE8048747.1"/>
    </source>
</evidence>
<name>A0ABS9BA40_9GAMM</name>
<dbReference type="EMBL" id="JABFTQ010000014">
    <property type="protein sequence ID" value="MCE8048747.1"/>
    <property type="molecule type" value="Genomic_DNA"/>
</dbReference>
<keyword evidence="3" id="KW-1185">Reference proteome</keyword>
<evidence type="ECO:0000256" key="1">
    <source>
        <dbReference type="SAM" id="MobiDB-lite"/>
    </source>
</evidence>
<feature type="compositionally biased region" description="Basic and acidic residues" evidence="1">
    <location>
        <begin position="32"/>
        <end position="43"/>
    </location>
</feature>
<comment type="caution">
    <text evidence="2">The sequence shown here is derived from an EMBL/GenBank/DDBJ whole genome shotgun (WGS) entry which is preliminary data.</text>
</comment>
<feature type="region of interest" description="Disordered" evidence="1">
    <location>
        <begin position="23"/>
        <end position="73"/>
    </location>
</feature>
<protein>
    <submittedName>
        <fullName evidence="2">Uncharacterized protein</fullName>
    </submittedName>
</protein>
<accession>A0ABS9BA40</accession>
<dbReference type="Proteomes" id="UP001320154">
    <property type="component" value="Unassembled WGS sequence"/>
</dbReference>
<reference evidence="2 3" key="1">
    <citation type="journal article" date="2021" name="Front. Microbiol.">
        <title>Aerobic Denitrification and Heterotrophic Sulfur Oxidation in the Genus Halomonas Revealed by Six Novel Species Characterizations and Genome-Based Analysis.</title>
        <authorList>
            <person name="Wang L."/>
            <person name="Shao Z."/>
        </authorList>
    </citation>
    <scope>NUCLEOTIDE SEQUENCE [LARGE SCALE GENOMIC DNA]</scope>
    <source>
        <strain evidence="2 3">MCCC 1A05748</strain>
    </source>
</reference>
<dbReference type="RefSeq" id="WP_146064613.1">
    <property type="nucleotide sequence ID" value="NZ_FNVC01000018.1"/>
</dbReference>
<sequence>MNHVPPTAPATVNASLLWVLCPDEPGLPAAESADRQTGREASTRRLAGKRGHAPIVTAGATRQRQRGIAANND</sequence>